<dbReference type="WBParaSite" id="Hba_14796">
    <property type="protein sequence ID" value="Hba_14796"/>
    <property type="gene ID" value="Hba_14796"/>
</dbReference>
<reference evidence="2" key="1">
    <citation type="submission" date="2016-11" db="UniProtKB">
        <authorList>
            <consortium name="WormBaseParasite"/>
        </authorList>
    </citation>
    <scope>IDENTIFICATION</scope>
</reference>
<evidence type="ECO:0000313" key="1">
    <source>
        <dbReference type="Proteomes" id="UP000095283"/>
    </source>
</evidence>
<proteinExistence type="predicted"/>
<evidence type="ECO:0000313" key="2">
    <source>
        <dbReference type="WBParaSite" id="Hba_14796"/>
    </source>
</evidence>
<protein>
    <submittedName>
        <fullName evidence="2">Uncharacterized protein</fullName>
    </submittedName>
</protein>
<dbReference type="AlphaFoldDB" id="A0A1I7XAT0"/>
<sequence length="59" mass="6788">MAAVISQKKIDQNSKTLHANQYALLIHIYIYIKKGIQNFFVTAITDINNFKLNVFIGNF</sequence>
<accession>A0A1I7XAT0</accession>
<name>A0A1I7XAT0_HETBA</name>
<keyword evidence="1" id="KW-1185">Reference proteome</keyword>
<dbReference type="Proteomes" id="UP000095283">
    <property type="component" value="Unplaced"/>
</dbReference>
<organism evidence="1 2">
    <name type="scientific">Heterorhabditis bacteriophora</name>
    <name type="common">Entomopathogenic nematode worm</name>
    <dbReference type="NCBI Taxonomy" id="37862"/>
    <lineage>
        <taxon>Eukaryota</taxon>
        <taxon>Metazoa</taxon>
        <taxon>Ecdysozoa</taxon>
        <taxon>Nematoda</taxon>
        <taxon>Chromadorea</taxon>
        <taxon>Rhabditida</taxon>
        <taxon>Rhabditina</taxon>
        <taxon>Rhabditomorpha</taxon>
        <taxon>Strongyloidea</taxon>
        <taxon>Heterorhabditidae</taxon>
        <taxon>Heterorhabditis</taxon>
    </lineage>
</organism>